<dbReference type="GO" id="GO:0006402">
    <property type="term" value="P:mRNA catabolic process"/>
    <property type="evidence" value="ECO:0007669"/>
    <property type="project" value="TreeGrafter"/>
</dbReference>
<dbReference type="GO" id="GO:0000175">
    <property type="term" value="F:3'-5'-RNA exonuclease activity"/>
    <property type="evidence" value="ECO:0007669"/>
    <property type="project" value="TreeGrafter"/>
</dbReference>
<dbReference type="PANTHER" id="PTHR23355">
    <property type="entry name" value="RIBONUCLEASE"/>
    <property type="match status" value="1"/>
</dbReference>
<dbReference type="Pfam" id="PF00773">
    <property type="entry name" value="RNB"/>
    <property type="match status" value="1"/>
</dbReference>
<dbReference type="AlphaFoldDB" id="A0A6C0BAL6"/>
<accession>A0A6C0BAL6</accession>
<dbReference type="InterPro" id="IPR050180">
    <property type="entry name" value="RNR_Ribonuclease"/>
</dbReference>
<evidence type="ECO:0000313" key="2">
    <source>
        <dbReference type="EMBL" id="QHS88844.1"/>
    </source>
</evidence>
<name>A0A6C0BAL6_9ZZZZ</name>
<dbReference type="InterPro" id="IPR001900">
    <property type="entry name" value="RNase_II/R"/>
</dbReference>
<sequence>MTQYKVHIEDRSYTKWKFLHATSLEEIDLPDIHPATSKMLTGDTFIVEKGRPVILHSTIRNQIPAVLILKDQKTYGRAKLASGKPGKLLYKCVPDDMRLPTFLVPYEMKHIGFSKVFHNQYVTINYVEWLNKHPTGQISQLIGPVDVLDNFYEYQLYCKSLNASIQKFTKDASKALLHVSHDSFIETICRNHPEIEDRTAWYIFSIDPPKSLDFDDAFSIKHLENTNGEKLLSIYIANVSIWLDALKLWDSFSKRISTIYLPDRKRPMLPTVLSDCLCSLQSGSTRFAFVMDVTLNANDEILDIKYVNCKIRVSKNFCYEEESLLQDKTYITLLETGKLLSKKYKYFNGVSKSHDLVSYLMIFMNYHTAKKLFKVNSGIFRMAILKQNITVPNHLPEDVQNFIKIWNSAAGHYIDAGKILEGETINHDLLNVDAYIHITSPIRRIVDLLNIIKFQQVFGLITLSHEAGEFYNRWLSELDYINTTMRSIRRIQNDCSLLNHCVESPGVMEKEYLGYAFDKIIRNDGLYQYIVYLPELKITSRVTIRDDFDNFDSKKYKLYLFHDEEKFKKKIRLQLV</sequence>
<dbReference type="InterPro" id="IPR012340">
    <property type="entry name" value="NA-bd_OB-fold"/>
</dbReference>
<dbReference type="GO" id="GO:0003723">
    <property type="term" value="F:RNA binding"/>
    <property type="evidence" value="ECO:0007669"/>
    <property type="project" value="InterPro"/>
</dbReference>
<proteinExistence type="predicted"/>
<reference evidence="2" key="1">
    <citation type="journal article" date="2020" name="Nature">
        <title>Giant virus diversity and host interactions through global metagenomics.</title>
        <authorList>
            <person name="Schulz F."/>
            <person name="Roux S."/>
            <person name="Paez-Espino D."/>
            <person name="Jungbluth S."/>
            <person name="Walsh D.A."/>
            <person name="Denef V.J."/>
            <person name="McMahon K.D."/>
            <person name="Konstantinidis K.T."/>
            <person name="Eloe-Fadrosh E.A."/>
            <person name="Kyrpides N.C."/>
            <person name="Woyke T."/>
        </authorList>
    </citation>
    <scope>NUCLEOTIDE SEQUENCE</scope>
    <source>
        <strain evidence="2">GVMAG-M-3300010158-59</strain>
    </source>
</reference>
<protein>
    <recommendedName>
        <fullName evidence="1">RNB domain-containing protein</fullName>
    </recommendedName>
</protein>
<evidence type="ECO:0000259" key="1">
    <source>
        <dbReference type="SMART" id="SM00955"/>
    </source>
</evidence>
<dbReference type="PANTHER" id="PTHR23355:SF9">
    <property type="entry name" value="DIS3-LIKE EXONUCLEASE 2"/>
    <property type="match status" value="1"/>
</dbReference>
<dbReference type="SUPFAM" id="SSF50249">
    <property type="entry name" value="Nucleic acid-binding proteins"/>
    <property type="match status" value="1"/>
</dbReference>
<dbReference type="EMBL" id="MN739103">
    <property type="protein sequence ID" value="QHS88844.1"/>
    <property type="molecule type" value="Genomic_DNA"/>
</dbReference>
<dbReference type="SMART" id="SM00955">
    <property type="entry name" value="RNB"/>
    <property type="match status" value="1"/>
</dbReference>
<feature type="domain" description="RNB" evidence="1">
    <location>
        <begin position="195"/>
        <end position="460"/>
    </location>
</feature>
<organism evidence="2">
    <name type="scientific">viral metagenome</name>
    <dbReference type="NCBI Taxonomy" id="1070528"/>
    <lineage>
        <taxon>unclassified sequences</taxon>
        <taxon>metagenomes</taxon>
        <taxon>organismal metagenomes</taxon>
    </lineage>
</organism>